<keyword evidence="9" id="KW-1015">Disulfide bond</keyword>
<sequence>MASTSHKLTFLFSLTLFLFFSSSHAYAAVNSSNSSTLFHTNLSSLRSFCKTTPYPETCFESLKLSISINISPNIITYLLHSLQVAISEATKLSTLFQSVGASNSNIREKQKGSIQDCKELHQSTLTSLKRSLSGVRNSQNSRKLRDARTFLSAALTNKNTCLEGLDSASGTMKQKLVNSVINTYKHVSNSLSMLSNPGSDDNDGGFMKKSLEDGEQYDPNEVIVVAKDGTGNFSTVSDAINFAPNNSYVRTVIYVKEGVYEENVEIPSCKPNIVLVGDGSDVTVITGSRSAGDGWTTFRSATLAVSGDGFLARDIAFENSAGPEKRQAVALRVNADLTAFYRCSIYGYQDTLYVHSFRQFYRECDIYGTIDFIFGNAAVVLQECNIVSRKPLPGQFTVITAQSRDTPDEDTGISIQNCSIIATTDLYAASNSSTTIKSYLGRPWRVYSRVVYLESYIDDFIDPKGWSKWSNSDDDQGLDTLYYGEFENYGPGSRTNGRVNWVGYHVMNYNDAYNFTVSEFITGDAWLGSTSFPYDDGPYDQEDKGFTWQFFNNTKPPLLQPLASLCLRPGLPTIPTMAFQDFDIINERRRQERRKKIQKRILIGLVSTILLVCIIGAAAYVGLNSKSSGGGGSDHGKSPSKPSHQPTTTSASASASTNTKALEASSKIVKVICEAAEYKDKCESSLGDAVKNDPNAQPKDLLKYSIKLAQDEVGKAFNKTTSMKFESEMDKGAYEDCKQLFDDAKEELGFSISEITADDLKKLSTKAPDLNNWLSAAISYHQTCIDGFPEGELKTQLKDVFKDSQEFVSNSLSIVTAVSTVLSAVQSVLTRHLLSEKNVSATPSWVNSEDRRILKAADDKPTPNVTVAKDGSGNFKTVSEALAAIPEKYDGRYVVYVKEGIYEETVTVTKKMENMTMYGDGSQKSIITGSKNFVDGVRTFQTATFVVLGNGFLGKAMGFRNTAGPEKHQAVAARVQADRAMFVNCRFEGYQDTLYAQTHRQFYRSCVISGTVDFIFGDAAAIFQNCIMTLRKPMDNQQNIVTAQGRYDQKETTGFVLQKCEIKADDKLAPDKDKIRSYLGRPWKEYSRTIVMESDIGDVIHPDGWLPWEGDFALKTLFYGEFNNTGPGASTNARVNWVGRKVLSRDEASKFTVGTFLDGAWFSGRGVPTQYGLYN</sequence>
<feature type="compositionally biased region" description="Low complexity" evidence="14">
    <location>
        <begin position="639"/>
        <end position="657"/>
    </location>
</feature>
<keyword evidence="7" id="KW-0378">Hydrolase</keyword>
<keyword evidence="15" id="KW-1133">Transmembrane helix</keyword>
<evidence type="ECO:0000256" key="14">
    <source>
        <dbReference type="SAM" id="MobiDB-lite"/>
    </source>
</evidence>
<feature type="domain" description="Pectinesterase inhibitor" evidence="17">
    <location>
        <begin position="664"/>
        <end position="814"/>
    </location>
</feature>
<dbReference type="AlphaFoldDB" id="A0A445DVS1"/>
<gene>
    <name evidence="18" type="ORF">Ahy_A03g013609</name>
</gene>
<evidence type="ECO:0000256" key="12">
    <source>
        <dbReference type="ARBA" id="ARBA00057335"/>
    </source>
</evidence>
<dbReference type="GO" id="GO:0045490">
    <property type="term" value="P:pectin catabolic process"/>
    <property type="evidence" value="ECO:0007669"/>
    <property type="project" value="UniProtKB-UniPathway"/>
</dbReference>
<evidence type="ECO:0000256" key="13">
    <source>
        <dbReference type="PROSITE-ProRule" id="PRU10040"/>
    </source>
</evidence>
<evidence type="ECO:0000256" key="1">
    <source>
        <dbReference type="ARBA" id="ARBA00004191"/>
    </source>
</evidence>
<evidence type="ECO:0000313" key="18">
    <source>
        <dbReference type="EMBL" id="RYR67288.1"/>
    </source>
</evidence>
<keyword evidence="15" id="KW-0812">Transmembrane</keyword>
<keyword evidence="19" id="KW-1185">Reference proteome</keyword>
<proteinExistence type="inferred from homology"/>
<feature type="active site" evidence="13">
    <location>
        <position position="371"/>
    </location>
</feature>
<reference evidence="18 19" key="1">
    <citation type="submission" date="2019-01" db="EMBL/GenBank/DDBJ databases">
        <title>Sequencing of cultivated peanut Arachis hypogaea provides insights into genome evolution and oil improvement.</title>
        <authorList>
            <person name="Chen X."/>
        </authorList>
    </citation>
    <scope>NUCLEOTIDE SEQUENCE [LARGE SCALE GENOMIC DNA]</scope>
    <source>
        <strain evidence="19">cv. Fuhuasheng</strain>
        <tissue evidence="18">Leaves</tissue>
    </source>
</reference>
<comment type="similarity">
    <text evidence="4">In the C-terminal section; belongs to the pectinesterase family.</text>
</comment>
<feature type="domain" description="Pectinesterase inhibitor" evidence="17">
    <location>
        <begin position="40"/>
        <end position="193"/>
    </location>
</feature>
<feature type="active site" evidence="13">
    <location>
        <position position="1013"/>
    </location>
</feature>
<evidence type="ECO:0000256" key="7">
    <source>
        <dbReference type="ARBA" id="ARBA00022801"/>
    </source>
</evidence>
<feature type="region of interest" description="Disordered" evidence="14">
    <location>
        <begin position="628"/>
        <end position="657"/>
    </location>
</feature>
<evidence type="ECO:0000256" key="10">
    <source>
        <dbReference type="ARBA" id="ARBA00023180"/>
    </source>
</evidence>
<comment type="caution">
    <text evidence="18">The sequence shown here is derived from an EMBL/GenBank/DDBJ whole genome shotgun (WGS) entry which is preliminary data.</text>
</comment>
<dbReference type="UniPathway" id="UPA00545">
    <property type="reaction ID" value="UER00823"/>
</dbReference>
<comment type="pathway">
    <text evidence="2">Glycan metabolism; pectin degradation; 2-dehydro-3-deoxy-D-gluconate from pectin: step 1/5.</text>
</comment>
<evidence type="ECO:0000256" key="4">
    <source>
        <dbReference type="ARBA" id="ARBA00007786"/>
    </source>
</evidence>
<dbReference type="Pfam" id="PF04043">
    <property type="entry name" value="PMEI"/>
    <property type="match status" value="2"/>
</dbReference>
<evidence type="ECO:0000313" key="19">
    <source>
        <dbReference type="Proteomes" id="UP000289738"/>
    </source>
</evidence>
<dbReference type="GO" id="GO:0004857">
    <property type="term" value="F:enzyme inhibitor activity"/>
    <property type="evidence" value="ECO:0007669"/>
    <property type="project" value="InterPro"/>
</dbReference>
<dbReference type="Gene3D" id="1.20.140.40">
    <property type="entry name" value="Invertase/pectin methylesterase inhibitor family protein"/>
    <property type="match status" value="2"/>
</dbReference>
<keyword evidence="6" id="KW-0964">Secreted</keyword>
<dbReference type="STRING" id="3818.A0A445DVS1"/>
<dbReference type="Gene3D" id="2.160.20.10">
    <property type="entry name" value="Single-stranded right-handed beta-helix, Pectin lyase-like"/>
    <property type="match status" value="2"/>
</dbReference>
<evidence type="ECO:0000256" key="6">
    <source>
        <dbReference type="ARBA" id="ARBA00022512"/>
    </source>
</evidence>
<dbReference type="Pfam" id="PF01095">
    <property type="entry name" value="Pectinesterase"/>
    <property type="match status" value="2"/>
</dbReference>
<keyword evidence="6" id="KW-0134">Cell wall</keyword>
<dbReference type="FunFam" id="1.20.140.40:FF:000001">
    <property type="entry name" value="Pectinesterase"/>
    <property type="match status" value="1"/>
</dbReference>
<evidence type="ECO:0000259" key="17">
    <source>
        <dbReference type="SMART" id="SM00856"/>
    </source>
</evidence>
<protein>
    <recommendedName>
        <fullName evidence="5">pectinesterase</fullName>
        <ecNumber evidence="5">3.1.1.11</ecNumber>
    </recommendedName>
</protein>
<dbReference type="SUPFAM" id="SSF51126">
    <property type="entry name" value="Pectin lyase-like"/>
    <property type="match status" value="2"/>
</dbReference>
<evidence type="ECO:0000256" key="15">
    <source>
        <dbReference type="SAM" id="Phobius"/>
    </source>
</evidence>
<dbReference type="NCBIfam" id="TIGR01614">
    <property type="entry name" value="PME_inhib"/>
    <property type="match status" value="2"/>
</dbReference>
<dbReference type="InterPro" id="IPR011050">
    <property type="entry name" value="Pectin_lyase_fold/virulence"/>
</dbReference>
<dbReference type="InterPro" id="IPR035513">
    <property type="entry name" value="Invertase/methylesterase_inhib"/>
</dbReference>
<comment type="subcellular location">
    <subcellularLocation>
        <location evidence="1">Secreted</location>
        <location evidence="1">Cell wall</location>
    </subcellularLocation>
</comment>
<accession>A0A445DVS1</accession>
<feature type="chain" id="PRO_5019321747" description="pectinesterase" evidence="16">
    <location>
        <begin position="26"/>
        <end position="1175"/>
    </location>
</feature>
<feature type="transmembrane region" description="Helical" evidence="15">
    <location>
        <begin position="601"/>
        <end position="623"/>
    </location>
</feature>
<dbReference type="SUPFAM" id="SSF101148">
    <property type="entry name" value="Plant invertase/pectin methylesterase inhibitor"/>
    <property type="match status" value="2"/>
</dbReference>
<dbReference type="InterPro" id="IPR033131">
    <property type="entry name" value="Pectinesterase_Asp_AS"/>
</dbReference>
<dbReference type="SMART" id="SM00856">
    <property type="entry name" value="PMEI"/>
    <property type="match status" value="2"/>
</dbReference>
<keyword evidence="10" id="KW-0325">Glycoprotein</keyword>
<comment type="function">
    <text evidence="12">Acts in the modification of cell walls via demethylesterification of cell wall pectin.</text>
</comment>
<dbReference type="FunFam" id="2.160.20.10:FF:000001">
    <property type="entry name" value="Pectinesterase"/>
    <property type="match status" value="2"/>
</dbReference>
<dbReference type="InterPro" id="IPR012334">
    <property type="entry name" value="Pectin_lyas_fold"/>
</dbReference>
<keyword evidence="16" id="KW-0732">Signal</keyword>
<name>A0A445DVS1_ARAHY</name>
<evidence type="ECO:0000256" key="2">
    <source>
        <dbReference type="ARBA" id="ARBA00005184"/>
    </source>
</evidence>
<dbReference type="InterPro" id="IPR006501">
    <property type="entry name" value="Pectinesterase_inhib_dom"/>
</dbReference>
<keyword evidence="8" id="KW-0063">Aspartyl esterase</keyword>
<evidence type="ECO:0000256" key="3">
    <source>
        <dbReference type="ARBA" id="ARBA00006027"/>
    </source>
</evidence>
<dbReference type="PANTHER" id="PTHR31707">
    <property type="entry name" value="PECTINESTERASE"/>
    <property type="match status" value="1"/>
</dbReference>
<evidence type="ECO:0000256" key="11">
    <source>
        <dbReference type="ARBA" id="ARBA00047928"/>
    </source>
</evidence>
<dbReference type="EC" id="3.1.1.11" evidence="5"/>
<comment type="catalytic activity">
    <reaction evidence="11">
        <text>[(1-&gt;4)-alpha-D-galacturonosyl methyl ester](n) + n H2O = [(1-&gt;4)-alpha-D-galacturonosyl](n) + n methanol + n H(+)</text>
        <dbReference type="Rhea" id="RHEA:22380"/>
        <dbReference type="Rhea" id="RHEA-COMP:14570"/>
        <dbReference type="Rhea" id="RHEA-COMP:14573"/>
        <dbReference type="ChEBI" id="CHEBI:15377"/>
        <dbReference type="ChEBI" id="CHEBI:15378"/>
        <dbReference type="ChEBI" id="CHEBI:17790"/>
        <dbReference type="ChEBI" id="CHEBI:140522"/>
        <dbReference type="ChEBI" id="CHEBI:140523"/>
        <dbReference type="EC" id="3.1.1.11"/>
    </reaction>
</comment>
<evidence type="ECO:0000256" key="5">
    <source>
        <dbReference type="ARBA" id="ARBA00013229"/>
    </source>
</evidence>
<evidence type="ECO:0000256" key="8">
    <source>
        <dbReference type="ARBA" id="ARBA00023085"/>
    </source>
</evidence>
<evidence type="ECO:0000256" key="9">
    <source>
        <dbReference type="ARBA" id="ARBA00023157"/>
    </source>
</evidence>
<evidence type="ECO:0000256" key="16">
    <source>
        <dbReference type="SAM" id="SignalP"/>
    </source>
</evidence>
<organism evidence="18 19">
    <name type="scientific">Arachis hypogaea</name>
    <name type="common">Peanut</name>
    <dbReference type="NCBI Taxonomy" id="3818"/>
    <lineage>
        <taxon>Eukaryota</taxon>
        <taxon>Viridiplantae</taxon>
        <taxon>Streptophyta</taxon>
        <taxon>Embryophyta</taxon>
        <taxon>Tracheophyta</taxon>
        <taxon>Spermatophyta</taxon>
        <taxon>Magnoliopsida</taxon>
        <taxon>eudicotyledons</taxon>
        <taxon>Gunneridae</taxon>
        <taxon>Pentapetalae</taxon>
        <taxon>rosids</taxon>
        <taxon>fabids</taxon>
        <taxon>Fabales</taxon>
        <taxon>Fabaceae</taxon>
        <taxon>Papilionoideae</taxon>
        <taxon>50 kb inversion clade</taxon>
        <taxon>dalbergioids sensu lato</taxon>
        <taxon>Dalbergieae</taxon>
        <taxon>Pterocarpus clade</taxon>
        <taxon>Arachis</taxon>
    </lineage>
</organism>
<dbReference type="GO" id="GO:0042545">
    <property type="term" value="P:cell wall modification"/>
    <property type="evidence" value="ECO:0007669"/>
    <property type="project" value="InterPro"/>
</dbReference>
<dbReference type="InterPro" id="IPR000070">
    <property type="entry name" value="Pectinesterase_cat"/>
</dbReference>
<comment type="similarity">
    <text evidence="3">In the N-terminal section; belongs to the PMEI family.</text>
</comment>
<dbReference type="GO" id="GO:0030599">
    <property type="term" value="F:pectinesterase activity"/>
    <property type="evidence" value="ECO:0007669"/>
    <property type="project" value="UniProtKB-EC"/>
</dbReference>
<dbReference type="EMBL" id="SDMP01000003">
    <property type="protein sequence ID" value="RYR67288.1"/>
    <property type="molecule type" value="Genomic_DNA"/>
</dbReference>
<dbReference type="CDD" id="cd15798">
    <property type="entry name" value="PMEI-like_3"/>
    <property type="match status" value="2"/>
</dbReference>
<dbReference type="Proteomes" id="UP000289738">
    <property type="component" value="Chromosome A03"/>
</dbReference>
<dbReference type="PROSITE" id="PS00503">
    <property type="entry name" value="PECTINESTERASE_2"/>
    <property type="match status" value="2"/>
</dbReference>
<dbReference type="FunFam" id="1.20.140.40:FF:000022">
    <property type="entry name" value="Pectinesterase"/>
    <property type="match status" value="1"/>
</dbReference>
<feature type="region of interest" description="Disordered" evidence="14">
    <location>
        <begin position="193"/>
        <end position="212"/>
    </location>
</feature>
<feature type="signal peptide" evidence="16">
    <location>
        <begin position="1"/>
        <end position="25"/>
    </location>
</feature>
<keyword evidence="15" id="KW-0472">Membrane</keyword>